<keyword evidence="4" id="KW-0472">Membrane</keyword>
<dbReference type="eggNOG" id="COG0204">
    <property type="taxonomic scope" value="Bacteria"/>
</dbReference>
<dbReference type="Pfam" id="PF01553">
    <property type="entry name" value="Acyltransferase"/>
    <property type="match status" value="1"/>
</dbReference>
<dbReference type="CDD" id="cd07989">
    <property type="entry name" value="LPLAT_AGPAT-like"/>
    <property type="match status" value="1"/>
</dbReference>
<protein>
    <submittedName>
        <fullName evidence="6">Phospholipid/glycerol acyltransferase</fullName>
    </submittedName>
</protein>
<dbReference type="InterPro" id="IPR002123">
    <property type="entry name" value="Plipid/glycerol_acylTrfase"/>
</dbReference>
<dbReference type="KEGG" id="pla:Plav_1487"/>
<evidence type="ECO:0000313" key="7">
    <source>
        <dbReference type="Proteomes" id="UP000006377"/>
    </source>
</evidence>
<dbReference type="GO" id="GO:0003841">
    <property type="term" value="F:1-acylglycerol-3-phosphate O-acyltransferase activity"/>
    <property type="evidence" value="ECO:0007669"/>
    <property type="project" value="TreeGrafter"/>
</dbReference>
<dbReference type="RefSeq" id="WP_012110391.1">
    <property type="nucleotide sequence ID" value="NC_009719.1"/>
</dbReference>
<keyword evidence="3 6" id="KW-0012">Acyltransferase</keyword>
<evidence type="ECO:0000313" key="6">
    <source>
        <dbReference type="EMBL" id="ABS63107.1"/>
    </source>
</evidence>
<feature type="transmembrane region" description="Helical" evidence="4">
    <location>
        <begin position="6"/>
        <end position="35"/>
    </location>
</feature>
<evidence type="ECO:0000256" key="4">
    <source>
        <dbReference type="SAM" id="Phobius"/>
    </source>
</evidence>
<dbReference type="GO" id="GO:0006654">
    <property type="term" value="P:phosphatidic acid biosynthetic process"/>
    <property type="evidence" value="ECO:0007669"/>
    <property type="project" value="TreeGrafter"/>
</dbReference>
<dbReference type="HOGENOM" id="CLU_078753_0_0_5"/>
<proteinExistence type="predicted"/>
<dbReference type="SUPFAM" id="SSF69593">
    <property type="entry name" value="Glycerol-3-phosphate (1)-acyltransferase"/>
    <property type="match status" value="1"/>
</dbReference>
<comment type="pathway">
    <text evidence="1">Lipid metabolism.</text>
</comment>
<dbReference type="PANTHER" id="PTHR10434:SF66">
    <property type="entry name" value="PHOSPHOLIPID_GLYCEROL ACYLTRANSFERASE DOMAIN-CONTAINING PROTEIN"/>
    <property type="match status" value="1"/>
</dbReference>
<name>A7HT74_PARL1</name>
<dbReference type="SMART" id="SM00563">
    <property type="entry name" value="PlsC"/>
    <property type="match status" value="1"/>
</dbReference>
<accession>A7HT74</accession>
<feature type="domain" description="Phospholipid/glycerol acyltransferase" evidence="5">
    <location>
        <begin position="86"/>
        <end position="195"/>
    </location>
</feature>
<dbReference type="PANTHER" id="PTHR10434">
    <property type="entry name" value="1-ACYL-SN-GLYCEROL-3-PHOSPHATE ACYLTRANSFERASE"/>
    <property type="match status" value="1"/>
</dbReference>
<keyword evidence="7" id="KW-1185">Reference proteome</keyword>
<dbReference type="STRING" id="402881.Plav_1487"/>
<dbReference type="EMBL" id="CP000774">
    <property type="protein sequence ID" value="ABS63107.1"/>
    <property type="molecule type" value="Genomic_DNA"/>
</dbReference>
<dbReference type="Proteomes" id="UP000006377">
    <property type="component" value="Chromosome"/>
</dbReference>
<evidence type="ECO:0000256" key="3">
    <source>
        <dbReference type="ARBA" id="ARBA00023315"/>
    </source>
</evidence>
<dbReference type="AlphaFoldDB" id="A7HT74"/>
<sequence length="267" mass="30028">MKRLDYFWRLFGTGLSFFFFGIGGLVLSLTVFPLMNLVVRDRERRAAHAQRLVHIMFRLHRNFMIVMGVLDFEVHNAEALATDEGVLVVANHPTLLDVVLLMSLMRRSQCIVKADIWRNPFMRGVVNATGYIRNDGDAETLVADCARMLAQGHNLIVFPEGSRTVPDAPVKLQRGVANIAIRAGSPIRLVTIRCEPPTLMKGQKWYEIPPRRMHFTITVHGLVETGAYIGESVPSIAARRLNDFLAEWLTGEVGHGTDRRSNSASHR</sequence>
<keyword evidence="4" id="KW-0812">Transmembrane</keyword>
<evidence type="ECO:0000256" key="2">
    <source>
        <dbReference type="ARBA" id="ARBA00022679"/>
    </source>
</evidence>
<keyword evidence="4" id="KW-1133">Transmembrane helix</keyword>
<evidence type="ECO:0000259" key="5">
    <source>
        <dbReference type="SMART" id="SM00563"/>
    </source>
</evidence>
<organism evidence="6 7">
    <name type="scientific">Parvibaculum lavamentivorans (strain DS-1 / DSM 13023 / NCIMB 13966)</name>
    <dbReference type="NCBI Taxonomy" id="402881"/>
    <lineage>
        <taxon>Bacteria</taxon>
        <taxon>Pseudomonadati</taxon>
        <taxon>Pseudomonadota</taxon>
        <taxon>Alphaproteobacteria</taxon>
        <taxon>Hyphomicrobiales</taxon>
        <taxon>Parvibaculaceae</taxon>
        <taxon>Parvibaculum</taxon>
    </lineage>
</organism>
<reference evidence="6 7" key="1">
    <citation type="journal article" date="2011" name="Stand. Genomic Sci.">
        <title>Complete genome sequence of Parvibaculum lavamentivorans type strain (DS-1(T)).</title>
        <authorList>
            <person name="Schleheck D."/>
            <person name="Weiss M."/>
            <person name="Pitluck S."/>
            <person name="Bruce D."/>
            <person name="Land M.L."/>
            <person name="Han S."/>
            <person name="Saunders E."/>
            <person name="Tapia R."/>
            <person name="Detter C."/>
            <person name="Brettin T."/>
            <person name="Han J."/>
            <person name="Woyke T."/>
            <person name="Goodwin L."/>
            <person name="Pennacchio L."/>
            <person name="Nolan M."/>
            <person name="Cook A.M."/>
            <person name="Kjelleberg S."/>
            <person name="Thomas T."/>
        </authorList>
    </citation>
    <scope>NUCLEOTIDE SEQUENCE [LARGE SCALE GENOMIC DNA]</scope>
    <source>
        <strain evidence="7">DS-1 / DSM 13023 / NCIMB 13966</strain>
    </source>
</reference>
<keyword evidence="2 6" id="KW-0808">Transferase</keyword>
<gene>
    <name evidence="6" type="ordered locus">Plav_1487</name>
</gene>
<evidence type="ECO:0000256" key="1">
    <source>
        <dbReference type="ARBA" id="ARBA00005189"/>
    </source>
</evidence>